<dbReference type="InterPro" id="IPR012338">
    <property type="entry name" value="Beta-lactam/transpept-like"/>
</dbReference>
<feature type="transmembrane region" description="Helical" evidence="1">
    <location>
        <begin position="6"/>
        <end position="27"/>
    </location>
</feature>
<dbReference type="Pfam" id="PF00144">
    <property type="entry name" value="Beta-lactamase"/>
    <property type="match status" value="1"/>
</dbReference>
<feature type="domain" description="Beta-lactamase-related" evidence="2">
    <location>
        <begin position="48"/>
        <end position="396"/>
    </location>
</feature>
<dbReference type="Proteomes" id="UP000258927">
    <property type="component" value="Chromosome"/>
</dbReference>
<dbReference type="RefSeq" id="WP_117395343.1">
    <property type="nucleotide sequence ID" value="NZ_CP021330.1"/>
</dbReference>
<accession>A0A2R4MD48</accession>
<evidence type="ECO:0000313" key="3">
    <source>
        <dbReference type="EMBL" id="AVX03854.1"/>
    </source>
</evidence>
<dbReference type="InterPro" id="IPR001466">
    <property type="entry name" value="Beta-lactam-related"/>
</dbReference>
<keyword evidence="1" id="KW-0472">Membrane</keyword>
<reference evidence="3 4" key="1">
    <citation type="submission" date="2017-05" db="EMBL/GenBank/DDBJ databases">
        <title>Genome Analysis of Maritalea myrionectae HL2708#5.</title>
        <authorList>
            <consortium name="Cotde Inc.-PKNU"/>
            <person name="Jang D."/>
            <person name="Oh H.-M."/>
        </authorList>
    </citation>
    <scope>NUCLEOTIDE SEQUENCE [LARGE SCALE GENOMIC DNA]</scope>
    <source>
        <strain evidence="3 4">HL2708#5</strain>
    </source>
</reference>
<dbReference type="EMBL" id="CP021330">
    <property type="protein sequence ID" value="AVX03854.1"/>
    <property type="molecule type" value="Genomic_DNA"/>
</dbReference>
<sequence>MRWQHIAISIVVILILAIGAFVLRYPVMPPQLDLPERATSYEEIGEKLQQAVEQNAPPGIAVSVIDREGIQYAAEFGVADVASGREIKRQSVFQWWSLTKLFTMVAIVELEEQGKLSLDDRVQQYVPFFELEDKAASQSITIKQLLSHSSGLKDVGPAILGWVHFDGDPHPNQTEFLAEKLPDHNGMLAAPGAEGHYSNMGYLVLAAVIEKASGAPYEQYVTEAILEPLGMDRTGFVYSDLMAEDEAIGTHPRDFMSLLAGQFVDMGRAIRSHEAGMMSFNHVYSDQKGATGLIGPIEDLEKFLRLLLNGGVHDGQRLIKAQNVDRMVQPIVAAASSPVPDSEGVEFGLSFYLKDTDQGKVAIHGGGGMGHVAMIRLYPDAGKAVIALANSTYLGRTMGDELAAKLGAIAR</sequence>
<dbReference type="KEGG" id="mmyr:MXMO3_01323"/>
<dbReference type="InterPro" id="IPR050789">
    <property type="entry name" value="Diverse_Enzym_Activities"/>
</dbReference>
<evidence type="ECO:0000259" key="2">
    <source>
        <dbReference type="Pfam" id="PF00144"/>
    </source>
</evidence>
<dbReference type="AlphaFoldDB" id="A0A2R4MD48"/>
<evidence type="ECO:0000313" key="4">
    <source>
        <dbReference type="Proteomes" id="UP000258927"/>
    </source>
</evidence>
<dbReference type="SUPFAM" id="SSF56601">
    <property type="entry name" value="beta-lactamase/transpeptidase-like"/>
    <property type="match status" value="1"/>
</dbReference>
<evidence type="ECO:0000256" key="1">
    <source>
        <dbReference type="SAM" id="Phobius"/>
    </source>
</evidence>
<keyword evidence="1" id="KW-0812">Transmembrane</keyword>
<keyword evidence="4" id="KW-1185">Reference proteome</keyword>
<dbReference type="PANTHER" id="PTHR43283">
    <property type="entry name" value="BETA-LACTAMASE-RELATED"/>
    <property type="match status" value="1"/>
</dbReference>
<keyword evidence="1" id="KW-1133">Transmembrane helix</keyword>
<organism evidence="3 4">
    <name type="scientific">Maritalea myrionectae</name>
    <dbReference type="NCBI Taxonomy" id="454601"/>
    <lineage>
        <taxon>Bacteria</taxon>
        <taxon>Pseudomonadati</taxon>
        <taxon>Pseudomonadota</taxon>
        <taxon>Alphaproteobacteria</taxon>
        <taxon>Hyphomicrobiales</taxon>
        <taxon>Devosiaceae</taxon>
        <taxon>Maritalea</taxon>
    </lineage>
</organism>
<gene>
    <name evidence="3" type="ORF">MXMO3_01323</name>
</gene>
<name>A0A2R4MD48_9HYPH</name>
<protein>
    <submittedName>
        <fullName evidence="3">Beta-lactamase</fullName>
    </submittedName>
</protein>
<proteinExistence type="predicted"/>
<dbReference type="Gene3D" id="3.40.710.10">
    <property type="entry name" value="DD-peptidase/beta-lactamase superfamily"/>
    <property type="match status" value="1"/>
</dbReference>